<dbReference type="PANTHER" id="PTHR42823:SF3">
    <property type="entry name" value="ATP SYNTHASE SUBUNIT A, CHLOROPLASTIC"/>
    <property type="match status" value="1"/>
</dbReference>
<evidence type="ECO:0000256" key="8">
    <source>
        <dbReference type="ARBA" id="ARBA00023065"/>
    </source>
</evidence>
<dbReference type="EMBL" id="CP114052">
    <property type="protein sequence ID" value="WAW15068.1"/>
    <property type="molecule type" value="Genomic_DNA"/>
</dbReference>
<evidence type="ECO:0000256" key="6">
    <source>
        <dbReference type="ARBA" id="ARBA00022781"/>
    </source>
</evidence>
<evidence type="ECO:0000313" key="12">
    <source>
        <dbReference type="EMBL" id="WAW15068.1"/>
    </source>
</evidence>
<keyword evidence="10 11" id="KW-0066">ATP synthesis</keyword>
<comment type="similarity">
    <text evidence="2 11">Belongs to the ATPase A chain family.</text>
</comment>
<organism evidence="12 13">
    <name type="scientific">Peptostreptococcus equinus</name>
    <dbReference type="NCBI Taxonomy" id="3003601"/>
    <lineage>
        <taxon>Bacteria</taxon>
        <taxon>Bacillati</taxon>
        <taxon>Bacillota</taxon>
        <taxon>Clostridia</taxon>
        <taxon>Peptostreptococcales</taxon>
        <taxon>Peptostreptococcaceae</taxon>
        <taxon>Peptostreptococcus</taxon>
    </lineage>
</organism>
<protein>
    <recommendedName>
        <fullName evidence="11">ATP synthase subunit a</fullName>
    </recommendedName>
    <alternativeName>
        <fullName evidence="11">ATP synthase F0 sector subunit a</fullName>
    </alternativeName>
    <alternativeName>
        <fullName evidence="11">F-ATPase subunit 6</fullName>
    </alternativeName>
</protein>
<dbReference type="Proteomes" id="UP001164187">
    <property type="component" value="Chromosome"/>
</dbReference>
<dbReference type="InterPro" id="IPR045082">
    <property type="entry name" value="ATP_syn_F0_a_bact/chloroplast"/>
</dbReference>
<dbReference type="InterPro" id="IPR000568">
    <property type="entry name" value="ATP_synth_F0_asu"/>
</dbReference>
<keyword evidence="7 11" id="KW-1133">Transmembrane helix</keyword>
<keyword evidence="9 11" id="KW-0472">Membrane</keyword>
<evidence type="ECO:0000256" key="5">
    <source>
        <dbReference type="ARBA" id="ARBA00022692"/>
    </source>
</evidence>
<keyword evidence="8 11" id="KW-0406">Ion transport</keyword>
<dbReference type="PANTHER" id="PTHR42823">
    <property type="entry name" value="ATP SYNTHASE SUBUNIT A, CHLOROPLASTIC"/>
    <property type="match status" value="1"/>
</dbReference>
<dbReference type="SUPFAM" id="SSF81336">
    <property type="entry name" value="F1F0 ATP synthase subunit A"/>
    <property type="match status" value="1"/>
</dbReference>
<feature type="transmembrane region" description="Helical" evidence="11">
    <location>
        <begin position="78"/>
        <end position="98"/>
    </location>
</feature>
<evidence type="ECO:0000256" key="9">
    <source>
        <dbReference type="ARBA" id="ARBA00023136"/>
    </source>
</evidence>
<comment type="subcellular location">
    <subcellularLocation>
        <location evidence="11">Cell membrane</location>
        <topology evidence="11">Multi-pass membrane protein</topology>
    </subcellularLocation>
    <subcellularLocation>
        <location evidence="1">Membrane</location>
        <topology evidence="1">Multi-pass membrane protein</topology>
    </subcellularLocation>
</comment>
<evidence type="ECO:0000256" key="7">
    <source>
        <dbReference type="ARBA" id="ARBA00022989"/>
    </source>
</evidence>
<feature type="transmembrane region" description="Helical" evidence="11">
    <location>
        <begin position="110"/>
        <end position="128"/>
    </location>
</feature>
<evidence type="ECO:0000256" key="1">
    <source>
        <dbReference type="ARBA" id="ARBA00004141"/>
    </source>
</evidence>
<evidence type="ECO:0000256" key="3">
    <source>
        <dbReference type="ARBA" id="ARBA00022448"/>
    </source>
</evidence>
<feature type="transmembrane region" description="Helical" evidence="11">
    <location>
        <begin position="20"/>
        <end position="40"/>
    </location>
</feature>
<reference evidence="12" key="1">
    <citation type="submission" date="2022-12" db="EMBL/GenBank/DDBJ databases">
        <title>Peptostreptococcus.</title>
        <authorList>
            <person name="Lee S.H."/>
        </authorList>
    </citation>
    <scope>NUCLEOTIDE SEQUENCE</scope>
    <source>
        <strain evidence="12">CBA3647</strain>
    </source>
</reference>
<accession>A0ABY7JSC9</accession>
<dbReference type="Gene3D" id="1.20.120.220">
    <property type="entry name" value="ATP synthase, F0 complex, subunit A"/>
    <property type="match status" value="1"/>
</dbReference>
<dbReference type="HAMAP" id="MF_01393">
    <property type="entry name" value="ATP_synth_a_bact"/>
    <property type="match status" value="1"/>
</dbReference>
<keyword evidence="5 11" id="KW-0812">Transmembrane</keyword>
<proteinExistence type="inferred from homology"/>
<keyword evidence="4 11" id="KW-0138">CF(0)</keyword>
<comment type="function">
    <text evidence="11">Key component of the proton channel; it plays a direct role in the translocation of protons across the membrane.</text>
</comment>
<evidence type="ECO:0000313" key="13">
    <source>
        <dbReference type="Proteomes" id="UP001164187"/>
    </source>
</evidence>
<dbReference type="PRINTS" id="PR00123">
    <property type="entry name" value="ATPASEA"/>
</dbReference>
<keyword evidence="13" id="KW-1185">Reference proteome</keyword>
<sequence length="235" mass="26192">MYQARYLLYIGNFKISETIIVQWIIMLALIAVALFMTRGLKKNPDTKRQLLLEWFVGGIKGYTTEMMGTKFVSRVPSIVPYVGTIFLFFILSNLAGLFGFKSPTTDLDTTVAWASITIATMYVMGVKFKGPSYFKEFIEPTPVMLPLNIVGEIARPISLSFRPFGNILGGTIIMGLVYQLNAFLSSLIPNLKIPIGQIAFPVPLHLYFDIFAGSLQAFIFMTLTLVFIGNAAETE</sequence>
<evidence type="ECO:0000256" key="2">
    <source>
        <dbReference type="ARBA" id="ARBA00006810"/>
    </source>
</evidence>
<feature type="transmembrane region" description="Helical" evidence="11">
    <location>
        <begin position="204"/>
        <end position="228"/>
    </location>
</feature>
<dbReference type="RefSeq" id="WP_269311761.1">
    <property type="nucleotide sequence ID" value="NZ_CP114052.1"/>
</dbReference>
<gene>
    <name evidence="11" type="primary">atpB</name>
    <name evidence="12" type="ORF">O0R46_01075</name>
</gene>
<dbReference type="CDD" id="cd00310">
    <property type="entry name" value="ATP-synt_Fo_a_6"/>
    <property type="match status" value="1"/>
</dbReference>
<evidence type="ECO:0000256" key="10">
    <source>
        <dbReference type="ARBA" id="ARBA00023310"/>
    </source>
</evidence>
<evidence type="ECO:0000256" key="11">
    <source>
        <dbReference type="HAMAP-Rule" id="MF_01393"/>
    </source>
</evidence>
<keyword evidence="3 11" id="KW-0813">Transport</keyword>
<dbReference type="InterPro" id="IPR035908">
    <property type="entry name" value="F0_ATP_A_sf"/>
</dbReference>
<name>A0ABY7JSC9_9FIRM</name>
<dbReference type="Pfam" id="PF00119">
    <property type="entry name" value="ATP-synt_A"/>
    <property type="match status" value="1"/>
</dbReference>
<keyword evidence="6 11" id="KW-0375">Hydrogen ion transport</keyword>
<feature type="transmembrane region" description="Helical" evidence="11">
    <location>
        <begin position="164"/>
        <end position="184"/>
    </location>
</feature>
<evidence type="ECO:0000256" key="4">
    <source>
        <dbReference type="ARBA" id="ARBA00022547"/>
    </source>
</evidence>
<keyword evidence="11" id="KW-1003">Cell membrane</keyword>